<sequence length="266" mass="31540">MKMSIDYGVWDHIYVSDDVTSPFVDTPSLFGMRHRVYAKRKTKKLRPYKNLCQDLLKHCSAKISRVCYSRTSVETQQEKVEKHKTFVEKHAKEMKHFGMLRRWDDSQKYLSDNPHLVCEESANYLVILCIDFEIVEKHALMEGCFRQFFSNIRTENEQYQNAFDRELDLLKERVRRSAQAQMEGTMKELEEEERQKRLGPGGLDLVEVYEGLPKENRIEEMQRSFDEKSSEMLQDVMNKLNPEEGRCHLQRCIDSGLWVPDLQEED</sequence>
<evidence type="ECO:0000313" key="9">
    <source>
        <dbReference type="Ensembl" id="ENSPREP00000000154.1"/>
    </source>
</evidence>
<comment type="subunit">
    <text evidence="5">Forms a complex with Hsp90.</text>
</comment>
<dbReference type="SMART" id="SM01069">
    <property type="entry name" value="CDC37_C"/>
    <property type="match status" value="1"/>
</dbReference>
<dbReference type="Pfam" id="PF08564">
    <property type="entry name" value="CDC37_C"/>
    <property type="match status" value="1"/>
</dbReference>
<dbReference type="GeneTree" id="ENSGT00390000013443"/>
<evidence type="ECO:0000256" key="1">
    <source>
        <dbReference type="ARBA" id="ARBA00004496"/>
    </source>
</evidence>
<evidence type="ECO:0000259" key="8">
    <source>
        <dbReference type="SMART" id="SM01071"/>
    </source>
</evidence>
<protein>
    <recommendedName>
        <fullName evidence="3 5">Hsp90 co-chaperone Cdc37</fullName>
    </recommendedName>
    <alternativeName>
        <fullName evidence="5">Hsp90 chaperone protein kinase-targeting subunit</fullName>
    </alternativeName>
</protein>
<feature type="domain" description="Cdc37 Hsp90 binding" evidence="7">
    <location>
        <begin position="69"/>
        <end position="193"/>
    </location>
</feature>
<comment type="similarity">
    <text evidence="2 5">Belongs to the CDC37 family.</text>
</comment>
<dbReference type="GO" id="GO:0051082">
    <property type="term" value="F:unfolded protein binding"/>
    <property type="evidence" value="ECO:0007669"/>
    <property type="project" value="UniProtKB-UniRule"/>
</dbReference>
<dbReference type="GO" id="GO:0019901">
    <property type="term" value="F:protein kinase binding"/>
    <property type="evidence" value="ECO:0007669"/>
    <property type="project" value="UniProtKB-UniRule"/>
</dbReference>
<dbReference type="GO" id="GO:0005737">
    <property type="term" value="C:cytoplasm"/>
    <property type="evidence" value="ECO:0007669"/>
    <property type="project" value="UniProtKB-SubCell"/>
</dbReference>
<dbReference type="GO" id="GO:0031072">
    <property type="term" value="F:heat shock protein binding"/>
    <property type="evidence" value="ECO:0007669"/>
    <property type="project" value="UniProtKB-UniRule"/>
</dbReference>
<accession>A0A3P9MSF3</accession>
<reference evidence="9" key="3">
    <citation type="submission" date="2025-09" db="UniProtKB">
        <authorList>
            <consortium name="Ensembl"/>
        </authorList>
    </citation>
    <scope>IDENTIFICATION</scope>
    <source>
        <strain evidence="9">Guanapo</strain>
    </source>
</reference>
<dbReference type="STRING" id="8081.ENSPREP00000000154"/>
<reference evidence="9" key="2">
    <citation type="submission" date="2025-08" db="UniProtKB">
        <authorList>
            <consortium name="Ensembl"/>
        </authorList>
    </citation>
    <scope>IDENTIFICATION</scope>
    <source>
        <strain evidence="9">Guanapo</strain>
    </source>
</reference>
<dbReference type="InterPro" id="IPR038189">
    <property type="entry name" value="Cdc37_Hsp90-bd_sf"/>
</dbReference>
<dbReference type="InterPro" id="IPR013873">
    <property type="entry name" value="Cdc37_C"/>
</dbReference>
<dbReference type="Gene3D" id="6.10.140.250">
    <property type="match status" value="1"/>
</dbReference>
<feature type="domain" description="Cdc37 N-terminal" evidence="8">
    <location>
        <begin position="4"/>
        <end position="212"/>
    </location>
</feature>
<comment type="subcellular location">
    <subcellularLocation>
        <location evidence="1 5">Cytoplasm</location>
    </subcellularLocation>
</comment>
<proteinExistence type="inferred from homology"/>
<dbReference type="SMART" id="SM01070">
    <property type="entry name" value="CDC37_M"/>
    <property type="match status" value="1"/>
</dbReference>
<evidence type="ECO:0000256" key="2">
    <source>
        <dbReference type="ARBA" id="ARBA00006222"/>
    </source>
</evidence>
<keyword evidence="5" id="KW-0143">Chaperone</keyword>
<evidence type="ECO:0000256" key="4">
    <source>
        <dbReference type="ARBA" id="ARBA00022490"/>
    </source>
</evidence>
<evidence type="ECO:0000256" key="3">
    <source>
        <dbReference type="ARBA" id="ARBA00020496"/>
    </source>
</evidence>
<dbReference type="AlphaFoldDB" id="A0A3P9MSF3"/>
<dbReference type="SMART" id="SM01071">
    <property type="entry name" value="CDC37_N"/>
    <property type="match status" value="1"/>
</dbReference>
<reference evidence="10" key="1">
    <citation type="submission" date="2013-11" db="EMBL/GenBank/DDBJ databases">
        <title>The genomic landscape of the Guanapo guppy.</title>
        <authorList>
            <person name="Kuenstner A."/>
            <person name="Dreyer C."/>
        </authorList>
    </citation>
    <scope>NUCLEOTIDE SEQUENCE</scope>
    <source>
        <strain evidence="10">Guanapo</strain>
    </source>
</reference>
<evidence type="ECO:0000256" key="5">
    <source>
        <dbReference type="RuleBase" id="RU369110"/>
    </source>
</evidence>
<dbReference type="SUPFAM" id="SSF101391">
    <property type="entry name" value="Hsp90 co-chaperone CDC37"/>
    <property type="match status" value="1"/>
</dbReference>
<dbReference type="GO" id="GO:0006457">
    <property type="term" value="P:protein folding"/>
    <property type="evidence" value="ECO:0007669"/>
    <property type="project" value="UniProtKB-UniRule"/>
</dbReference>
<evidence type="ECO:0000313" key="10">
    <source>
        <dbReference type="Proteomes" id="UP000242638"/>
    </source>
</evidence>
<dbReference type="PANTHER" id="PTHR12800:SF3">
    <property type="entry name" value="HSP90 CO-CHAPERONE CDC37"/>
    <property type="match status" value="1"/>
</dbReference>
<dbReference type="Gene3D" id="1.20.58.610">
    <property type="entry name" value="Cdc37, Hsp90 binding domain"/>
    <property type="match status" value="2"/>
</dbReference>
<keyword evidence="4 5" id="KW-0963">Cytoplasm</keyword>
<dbReference type="GO" id="GO:0050821">
    <property type="term" value="P:protein stabilization"/>
    <property type="evidence" value="ECO:0007669"/>
    <property type="project" value="UniProtKB-UniRule"/>
</dbReference>
<comment type="function">
    <text evidence="5">Co-chaperone that binds to numerous kinases and promotes their interaction with the Hsp90 complex, resulting in stabilization and promotion of their activity.</text>
</comment>
<dbReference type="Ensembl" id="ENSPRET00000000178.1">
    <property type="protein sequence ID" value="ENSPREP00000000154.1"/>
    <property type="gene ID" value="ENSPREG00000000140.1"/>
</dbReference>
<keyword evidence="10" id="KW-1185">Reference proteome</keyword>
<dbReference type="GO" id="GO:0051087">
    <property type="term" value="F:protein-folding chaperone binding"/>
    <property type="evidence" value="ECO:0007669"/>
    <property type="project" value="UniProtKB-UniRule"/>
</dbReference>
<dbReference type="Proteomes" id="UP000242638">
    <property type="component" value="Unassembled WGS sequence"/>
</dbReference>
<name>A0A3P9MSF3_POERE</name>
<evidence type="ECO:0000259" key="7">
    <source>
        <dbReference type="SMART" id="SM01070"/>
    </source>
</evidence>
<evidence type="ECO:0000259" key="6">
    <source>
        <dbReference type="SMART" id="SM01069"/>
    </source>
</evidence>
<feature type="domain" description="Cdc37 C-terminal" evidence="6">
    <location>
        <begin position="197"/>
        <end position="265"/>
    </location>
</feature>
<dbReference type="InterPro" id="IPR013855">
    <property type="entry name" value="Cdc37_N_dom"/>
</dbReference>
<dbReference type="InterPro" id="IPR013874">
    <property type="entry name" value="Cdc37_Hsp90-bd"/>
</dbReference>
<dbReference type="PANTHER" id="PTHR12800">
    <property type="entry name" value="CDC37-RELATED"/>
    <property type="match status" value="1"/>
</dbReference>
<dbReference type="InterPro" id="IPR004918">
    <property type="entry name" value="Cdc37"/>
</dbReference>
<organism evidence="9 10">
    <name type="scientific">Poecilia reticulata</name>
    <name type="common">Guppy</name>
    <name type="synonym">Acanthophacelus reticulatus</name>
    <dbReference type="NCBI Taxonomy" id="8081"/>
    <lineage>
        <taxon>Eukaryota</taxon>
        <taxon>Metazoa</taxon>
        <taxon>Chordata</taxon>
        <taxon>Craniata</taxon>
        <taxon>Vertebrata</taxon>
        <taxon>Euteleostomi</taxon>
        <taxon>Actinopterygii</taxon>
        <taxon>Neopterygii</taxon>
        <taxon>Teleostei</taxon>
        <taxon>Neoteleostei</taxon>
        <taxon>Acanthomorphata</taxon>
        <taxon>Ovalentaria</taxon>
        <taxon>Atherinomorphae</taxon>
        <taxon>Cyprinodontiformes</taxon>
        <taxon>Poeciliidae</taxon>
        <taxon>Poeciliinae</taxon>
        <taxon>Poecilia</taxon>
    </lineage>
</organism>